<evidence type="ECO:0000256" key="5">
    <source>
        <dbReference type="SAM" id="Phobius"/>
    </source>
</evidence>
<feature type="transmembrane region" description="Helical" evidence="5">
    <location>
        <begin position="179"/>
        <end position="196"/>
    </location>
</feature>
<feature type="transmembrane region" description="Helical" evidence="5">
    <location>
        <begin position="240"/>
        <end position="258"/>
    </location>
</feature>
<feature type="domain" description="Sugar phosphate transporter" evidence="6">
    <location>
        <begin position="52"/>
        <end position="352"/>
    </location>
</feature>
<feature type="transmembrane region" description="Helical" evidence="5">
    <location>
        <begin position="126"/>
        <end position="147"/>
    </location>
</feature>
<comment type="subcellular location">
    <subcellularLocation>
        <location evidence="1">Membrane</location>
        <topology evidence="1">Multi-pass membrane protein</topology>
    </subcellularLocation>
</comment>
<evidence type="ECO:0000256" key="3">
    <source>
        <dbReference type="ARBA" id="ARBA00022989"/>
    </source>
</evidence>
<sequence length="377" mass="41694">MAEGAAMTDMPSAHPPHAPSLRAEKPVSIRIHHPDQPLPNLKSTSSSITQNVVYILAWYFFSTSLSLYNKNLMGKDRFNLHFPLMLSAMHTGLHAVLTTLMMLFGKEHWRGSTSQGISLYNYVFKVVPCGIAAALEICFANASLIYITLTFYTMVKSSTPIFVLVFSFLFGLERPKSKLILIISVMVIGVILTVRGETQFDLFGFVLVGLATVISGLRWTMTQILLQADRLGMNNPVATLFYLSPVMFVTMLILSLSLEDVFTQIRTSEHFATLQLSLETIGLMWIGGLLAFAMTLAEFYLIKNTNTVTLSVAGVSKEIVVIALSVMIYGDELTGVNLLGLVVSISGILAYNYYKFSKSSRGHYRSLSRGSQKVLDV</sequence>
<evidence type="ECO:0000259" key="6">
    <source>
        <dbReference type="Pfam" id="PF03151"/>
    </source>
</evidence>
<dbReference type="GO" id="GO:0016020">
    <property type="term" value="C:membrane"/>
    <property type="evidence" value="ECO:0007669"/>
    <property type="project" value="UniProtKB-SubCell"/>
</dbReference>
<feature type="transmembrane region" description="Helical" evidence="5">
    <location>
        <begin position="202"/>
        <end position="219"/>
    </location>
</feature>
<evidence type="ECO:0000313" key="8">
    <source>
        <dbReference type="Proteomes" id="UP000242875"/>
    </source>
</evidence>
<comment type="caution">
    <text evidence="7">The sequence shown here is derived from an EMBL/GenBank/DDBJ whole genome shotgun (WGS) entry which is preliminary data.</text>
</comment>
<dbReference type="InterPro" id="IPR004853">
    <property type="entry name" value="Sugar_P_trans_dom"/>
</dbReference>
<evidence type="ECO:0000256" key="1">
    <source>
        <dbReference type="ARBA" id="ARBA00004141"/>
    </source>
</evidence>
<gene>
    <name evidence="7" type="ORF">BZG36_02865</name>
</gene>
<evidence type="ECO:0000256" key="4">
    <source>
        <dbReference type="ARBA" id="ARBA00023136"/>
    </source>
</evidence>
<feature type="transmembrane region" description="Helical" evidence="5">
    <location>
        <begin position="51"/>
        <end position="68"/>
    </location>
</feature>
<keyword evidence="8" id="KW-1185">Reference proteome</keyword>
<evidence type="ECO:0000256" key="2">
    <source>
        <dbReference type="ARBA" id="ARBA00022692"/>
    </source>
</evidence>
<feature type="transmembrane region" description="Helical" evidence="5">
    <location>
        <begin position="278"/>
        <end position="301"/>
    </location>
</feature>
<dbReference type="Proteomes" id="UP000242875">
    <property type="component" value="Unassembled WGS sequence"/>
</dbReference>
<dbReference type="Pfam" id="PF03151">
    <property type="entry name" value="TPT"/>
    <property type="match status" value="1"/>
</dbReference>
<keyword evidence="2 5" id="KW-0812">Transmembrane</keyword>
<feature type="transmembrane region" description="Helical" evidence="5">
    <location>
        <begin position="153"/>
        <end position="172"/>
    </location>
</feature>
<dbReference type="PANTHER" id="PTHR11132">
    <property type="entry name" value="SOLUTE CARRIER FAMILY 35"/>
    <property type="match status" value="1"/>
</dbReference>
<dbReference type="InterPro" id="IPR050186">
    <property type="entry name" value="TPT_transporter"/>
</dbReference>
<protein>
    <recommendedName>
        <fullName evidence="6">Sugar phosphate transporter domain-containing protein</fullName>
    </recommendedName>
</protein>
<reference evidence="7 8" key="1">
    <citation type="journal article" date="2017" name="Mycologia">
        <title>Bifiguratus adelaidae, gen. et sp. nov., a new member of Mucoromycotina in endophytic and soil-dwelling habitats.</title>
        <authorList>
            <person name="Torres-Cruz T.J."/>
            <person name="Billingsley Tobias T.L."/>
            <person name="Almatruk M."/>
            <person name="Hesse C."/>
            <person name="Kuske C.R."/>
            <person name="Desiro A."/>
            <person name="Benucci G.M."/>
            <person name="Bonito G."/>
            <person name="Stajich J.E."/>
            <person name="Dunlap C."/>
            <person name="Arnold A.E."/>
            <person name="Porras-Alfaro A."/>
        </authorList>
    </citation>
    <scope>NUCLEOTIDE SEQUENCE [LARGE SCALE GENOMIC DNA]</scope>
    <source>
        <strain evidence="7 8">AZ0501</strain>
    </source>
</reference>
<proteinExistence type="predicted"/>
<evidence type="ECO:0000313" key="7">
    <source>
        <dbReference type="EMBL" id="OZJ04118.1"/>
    </source>
</evidence>
<keyword evidence="3 5" id="KW-1133">Transmembrane helix</keyword>
<feature type="transmembrane region" description="Helical" evidence="5">
    <location>
        <begin position="80"/>
        <end position="105"/>
    </location>
</feature>
<feature type="transmembrane region" description="Helical" evidence="5">
    <location>
        <begin position="335"/>
        <end position="354"/>
    </location>
</feature>
<keyword evidence="4 5" id="KW-0472">Membrane</keyword>
<accession>A0A261Y0M2</accession>
<name>A0A261Y0M2_9FUNG</name>
<feature type="transmembrane region" description="Helical" evidence="5">
    <location>
        <begin position="308"/>
        <end position="329"/>
    </location>
</feature>
<organism evidence="7 8">
    <name type="scientific">Bifiguratus adelaidae</name>
    <dbReference type="NCBI Taxonomy" id="1938954"/>
    <lineage>
        <taxon>Eukaryota</taxon>
        <taxon>Fungi</taxon>
        <taxon>Fungi incertae sedis</taxon>
        <taxon>Mucoromycota</taxon>
        <taxon>Mucoromycotina</taxon>
        <taxon>Endogonomycetes</taxon>
        <taxon>Endogonales</taxon>
        <taxon>Endogonales incertae sedis</taxon>
        <taxon>Bifiguratus</taxon>
    </lineage>
</organism>
<dbReference type="AlphaFoldDB" id="A0A261Y0M2"/>
<dbReference type="EMBL" id="MVBO01000053">
    <property type="protein sequence ID" value="OZJ04118.1"/>
    <property type="molecule type" value="Genomic_DNA"/>
</dbReference>
<dbReference type="OrthoDB" id="6418713at2759"/>